<reference evidence="1" key="1">
    <citation type="submission" date="2020-09" db="EMBL/GenBank/DDBJ databases">
        <title>Iningainema tapete sp. nov. (Scytonemataceae, Cyanobacteria) from greenhouses in central Florida (USA) produces two types of nodularin with biosynthetic potential for microcystin-LR and anabaenopeptins.</title>
        <authorList>
            <person name="Berthold D.E."/>
            <person name="Lefler F.W."/>
            <person name="Huang I.-S."/>
            <person name="Abdulla H."/>
            <person name="Zimba P.V."/>
            <person name="Laughinghouse H.D. IV."/>
        </authorList>
    </citation>
    <scope>NUCLEOTIDE SEQUENCE</scope>
    <source>
        <strain evidence="1">BLCCT55</strain>
    </source>
</reference>
<evidence type="ECO:0000313" key="2">
    <source>
        <dbReference type="Proteomes" id="UP000629098"/>
    </source>
</evidence>
<organism evidence="1 2">
    <name type="scientific">Iningainema tapete BLCC-T55</name>
    <dbReference type="NCBI Taxonomy" id="2748662"/>
    <lineage>
        <taxon>Bacteria</taxon>
        <taxon>Bacillati</taxon>
        <taxon>Cyanobacteriota</taxon>
        <taxon>Cyanophyceae</taxon>
        <taxon>Nostocales</taxon>
        <taxon>Scytonemataceae</taxon>
        <taxon>Iningainema tapete</taxon>
    </lineage>
</organism>
<dbReference type="AlphaFoldDB" id="A0A8J6XHQ3"/>
<sequence length="76" mass="8579">MLKIGDYAHHQTTGQVGQVVAYGHQVLDGVYQTTLTVRMNDNKDLIRRSTFIEDVYSVWVLANKTEIAQILFPQAA</sequence>
<dbReference type="Proteomes" id="UP000629098">
    <property type="component" value="Unassembled WGS sequence"/>
</dbReference>
<proteinExistence type="predicted"/>
<evidence type="ECO:0000313" key="1">
    <source>
        <dbReference type="EMBL" id="MBD2776139.1"/>
    </source>
</evidence>
<dbReference type="RefSeq" id="WP_190835216.1">
    <property type="nucleotide sequence ID" value="NZ_CAWPPI010000088.1"/>
</dbReference>
<keyword evidence="2" id="KW-1185">Reference proteome</keyword>
<dbReference type="EMBL" id="JACXAE010000088">
    <property type="protein sequence ID" value="MBD2776139.1"/>
    <property type="molecule type" value="Genomic_DNA"/>
</dbReference>
<accession>A0A8J6XHQ3</accession>
<protein>
    <submittedName>
        <fullName evidence="1">Uncharacterized protein</fullName>
    </submittedName>
</protein>
<gene>
    <name evidence="1" type="ORF">ICL16_29800</name>
</gene>
<comment type="caution">
    <text evidence="1">The sequence shown here is derived from an EMBL/GenBank/DDBJ whole genome shotgun (WGS) entry which is preliminary data.</text>
</comment>
<name>A0A8J6XHQ3_9CYAN</name>